<dbReference type="AlphaFoldDB" id="A0A1D2VSJ5"/>
<dbReference type="PANTHER" id="PTHR39405:SF1">
    <property type="entry name" value="DSC E3 UBIQUITIN LIGASE COMPLEX SUBUNIT 4"/>
    <property type="match status" value="1"/>
</dbReference>
<gene>
    <name evidence="4" type="ORF">ASCRUDRAFT_106184</name>
</gene>
<name>A0A1D2VSJ5_9ASCO</name>
<dbReference type="GO" id="GO:0044695">
    <property type="term" value="C:Dsc E3 ubiquitin ligase complex"/>
    <property type="evidence" value="ECO:0007669"/>
    <property type="project" value="InterPro"/>
</dbReference>
<keyword evidence="2" id="KW-1133">Transmembrane helix</keyword>
<evidence type="ECO:0000313" key="4">
    <source>
        <dbReference type="EMBL" id="ODV64547.1"/>
    </source>
</evidence>
<sequence>MMPGSFPGVLVNDNLPSDPFLQQQQQQHHQQQQIDTINNSGSFDFEETLRLIKALKKRRKILLNHLDSNLDLLSFCFIAIVFLYDTSALKLIFRLLINFVVLKEKILITINDISKEQSFAFNLILLSNLYCFIYPIFYDLPKPLPDLDENNNYLYGHYTFQLIGQISIDSKWYLLIYESIIFILQCFLFYIRFIVNPRKKSNAEGEGEVDGDNGTNNTQPNSSRNNNLNQSLTLNNLLHDINDLKNEYFQNITVLQINVQEIINLMVPDSSNEQGEHRREGRSRNASYGAIT</sequence>
<dbReference type="InterPro" id="IPR013715">
    <property type="entry name" value="DUF1746"/>
</dbReference>
<dbReference type="PANTHER" id="PTHR39405">
    <property type="entry name" value="DSC E3 UBIQUITIN LIGASE COMPLEX SUBUNIT 4"/>
    <property type="match status" value="1"/>
</dbReference>
<feature type="domain" description="DUF1746" evidence="3">
    <location>
        <begin position="69"/>
        <end position="187"/>
    </location>
</feature>
<feature type="region of interest" description="Disordered" evidence="1">
    <location>
        <begin position="270"/>
        <end position="292"/>
    </location>
</feature>
<dbReference type="RefSeq" id="XP_020050854.1">
    <property type="nucleotide sequence ID" value="XM_020188651.1"/>
</dbReference>
<reference evidence="5" key="1">
    <citation type="submission" date="2016-05" db="EMBL/GenBank/DDBJ databases">
        <title>Comparative genomics of biotechnologically important yeasts.</title>
        <authorList>
            <consortium name="DOE Joint Genome Institute"/>
            <person name="Riley R."/>
            <person name="Haridas S."/>
            <person name="Wolfe K.H."/>
            <person name="Lopes M.R."/>
            <person name="Hittinger C.T."/>
            <person name="Goker M."/>
            <person name="Salamov A."/>
            <person name="Wisecaver J."/>
            <person name="Long T.M."/>
            <person name="Aerts A.L."/>
            <person name="Barry K."/>
            <person name="Choi C."/>
            <person name="Clum A."/>
            <person name="Coughlan A.Y."/>
            <person name="Deshpande S."/>
            <person name="Douglass A.P."/>
            <person name="Hanson S.J."/>
            <person name="Klenk H.-P."/>
            <person name="Labutti K."/>
            <person name="Lapidus A."/>
            <person name="Lindquist E."/>
            <person name="Lipzen A."/>
            <person name="Meier-Kolthoff J.P."/>
            <person name="Ohm R.A."/>
            <person name="Otillar R.P."/>
            <person name="Pangilinan J."/>
            <person name="Peng Y."/>
            <person name="Rokas A."/>
            <person name="Rosa C.A."/>
            <person name="Scheuner C."/>
            <person name="Sibirny A.A."/>
            <person name="Slot J.C."/>
            <person name="Stielow J.B."/>
            <person name="Sun H."/>
            <person name="Kurtzman C.P."/>
            <person name="Blackwell M."/>
            <person name="Grigoriev I.V."/>
            <person name="Jeffries T.W."/>
        </authorList>
    </citation>
    <scope>NUCLEOTIDE SEQUENCE [LARGE SCALE GENOMIC DNA]</scope>
    <source>
        <strain evidence="5">DSM 1968</strain>
    </source>
</reference>
<keyword evidence="2" id="KW-0812">Transmembrane</keyword>
<feature type="region of interest" description="Disordered" evidence="1">
    <location>
        <begin position="204"/>
        <end position="227"/>
    </location>
</feature>
<feature type="transmembrane region" description="Helical" evidence="2">
    <location>
        <begin position="118"/>
        <end position="137"/>
    </location>
</feature>
<dbReference type="EMBL" id="KV454475">
    <property type="protein sequence ID" value="ODV64547.1"/>
    <property type="molecule type" value="Genomic_DNA"/>
</dbReference>
<evidence type="ECO:0000259" key="3">
    <source>
        <dbReference type="Pfam" id="PF08508"/>
    </source>
</evidence>
<dbReference type="Pfam" id="PF08508">
    <property type="entry name" value="DUF1746"/>
    <property type="match status" value="1"/>
</dbReference>
<organism evidence="4 5">
    <name type="scientific">Ascoidea rubescens DSM 1968</name>
    <dbReference type="NCBI Taxonomy" id="1344418"/>
    <lineage>
        <taxon>Eukaryota</taxon>
        <taxon>Fungi</taxon>
        <taxon>Dikarya</taxon>
        <taxon>Ascomycota</taxon>
        <taxon>Saccharomycotina</taxon>
        <taxon>Saccharomycetes</taxon>
        <taxon>Ascoideaceae</taxon>
        <taxon>Ascoidea</taxon>
    </lineage>
</organism>
<evidence type="ECO:0000313" key="5">
    <source>
        <dbReference type="Proteomes" id="UP000095038"/>
    </source>
</evidence>
<evidence type="ECO:0000256" key="2">
    <source>
        <dbReference type="SAM" id="Phobius"/>
    </source>
</evidence>
<proteinExistence type="predicted"/>
<keyword evidence="2" id="KW-0472">Membrane</keyword>
<dbReference type="InterPro" id="IPR038967">
    <property type="entry name" value="Dsc4-like"/>
</dbReference>
<protein>
    <recommendedName>
        <fullName evidence="3">DUF1746 domain-containing protein</fullName>
    </recommendedName>
</protein>
<feature type="transmembrane region" description="Helical" evidence="2">
    <location>
        <begin position="172"/>
        <end position="191"/>
    </location>
</feature>
<dbReference type="GeneID" id="30962287"/>
<feature type="compositionally biased region" description="Low complexity" evidence="1">
    <location>
        <begin position="215"/>
        <end position="227"/>
    </location>
</feature>
<accession>A0A1D2VSJ5</accession>
<feature type="transmembrane region" description="Helical" evidence="2">
    <location>
        <begin position="72"/>
        <end position="97"/>
    </location>
</feature>
<feature type="compositionally biased region" description="Basic and acidic residues" evidence="1">
    <location>
        <begin position="274"/>
        <end position="283"/>
    </location>
</feature>
<dbReference type="Proteomes" id="UP000095038">
    <property type="component" value="Unassembled WGS sequence"/>
</dbReference>
<evidence type="ECO:0000256" key="1">
    <source>
        <dbReference type="SAM" id="MobiDB-lite"/>
    </source>
</evidence>
<dbReference type="InParanoid" id="A0A1D2VSJ5"/>
<dbReference type="GO" id="GO:0032933">
    <property type="term" value="P:SREBP signaling pathway"/>
    <property type="evidence" value="ECO:0007669"/>
    <property type="project" value="InterPro"/>
</dbReference>
<dbReference type="STRING" id="1344418.A0A1D2VSJ5"/>
<dbReference type="GO" id="GO:0005783">
    <property type="term" value="C:endoplasmic reticulum"/>
    <property type="evidence" value="ECO:0007669"/>
    <property type="project" value="TreeGrafter"/>
</dbReference>
<keyword evidence="5" id="KW-1185">Reference proteome</keyword>